<feature type="region of interest" description="Disordered" evidence="1">
    <location>
        <begin position="203"/>
        <end position="289"/>
    </location>
</feature>
<name>A0A6J4JX84_9PROT</name>
<gene>
    <name evidence="2" type="ORF">AVDCRST_MAG08-4522</name>
</gene>
<accession>A0A6J4JX84</accession>
<feature type="compositionally biased region" description="Low complexity" evidence="1">
    <location>
        <begin position="28"/>
        <end position="62"/>
    </location>
</feature>
<feature type="compositionally biased region" description="Basic residues" evidence="1">
    <location>
        <begin position="152"/>
        <end position="165"/>
    </location>
</feature>
<organism evidence="2">
    <name type="scientific">uncultured Acetobacteraceae bacterium</name>
    <dbReference type="NCBI Taxonomy" id="169975"/>
    <lineage>
        <taxon>Bacteria</taxon>
        <taxon>Pseudomonadati</taxon>
        <taxon>Pseudomonadota</taxon>
        <taxon>Alphaproteobacteria</taxon>
        <taxon>Acetobacterales</taxon>
        <taxon>Acetobacteraceae</taxon>
        <taxon>environmental samples</taxon>
    </lineage>
</organism>
<evidence type="ECO:0000256" key="1">
    <source>
        <dbReference type="SAM" id="MobiDB-lite"/>
    </source>
</evidence>
<dbReference type="AlphaFoldDB" id="A0A6J4JX84"/>
<feature type="compositionally biased region" description="Basic residues" evidence="1">
    <location>
        <begin position="203"/>
        <end position="218"/>
    </location>
</feature>
<feature type="region of interest" description="Disordered" evidence="1">
    <location>
        <begin position="128"/>
        <end position="175"/>
    </location>
</feature>
<evidence type="ECO:0000313" key="2">
    <source>
        <dbReference type="EMBL" id="CAA9289862.1"/>
    </source>
</evidence>
<feature type="compositionally biased region" description="Basic and acidic residues" evidence="1">
    <location>
        <begin position="219"/>
        <end position="235"/>
    </location>
</feature>
<feature type="non-terminal residue" evidence="2">
    <location>
        <position position="1"/>
    </location>
</feature>
<sequence>LPARAGGRPGGAAVHPGLARGVGRRRAALGVAERLARPAGAAPGDPRAAPPAGAGERPPFAGRRGGADGRRGGHGRRPAEPAGAARIRPLRCRTVAGRPGGEPDLRGARPGAGAAAALAAWRGLLFAGRGRRRPRPPGRGLRGAGQGAAVPGRRRRRSGPRRRRGNDRAPLIGRGGRCAVLRPRLRGNDGRLAGAAARRGLRAVRRHALAGRRNGPRRGGRENGRAHGPHERGRAGGDAGRLRGARRASARPHPPEQHQPRAAGRQPGACGRRSGGLGGGGRRDGAAAV</sequence>
<feature type="compositionally biased region" description="Low complexity" evidence="1">
    <location>
        <begin position="1"/>
        <end position="21"/>
    </location>
</feature>
<dbReference type="EMBL" id="CADCTG010000363">
    <property type="protein sequence ID" value="CAA9289862.1"/>
    <property type="molecule type" value="Genomic_DNA"/>
</dbReference>
<proteinExistence type="predicted"/>
<protein>
    <submittedName>
        <fullName evidence="2">Coenzyme PQQ synthesis protein B</fullName>
    </submittedName>
</protein>
<feature type="region of interest" description="Disordered" evidence="1">
    <location>
        <begin position="1"/>
        <end position="110"/>
    </location>
</feature>
<reference evidence="2" key="1">
    <citation type="submission" date="2020-02" db="EMBL/GenBank/DDBJ databases">
        <authorList>
            <person name="Meier V. D."/>
        </authorList>
    </citation>
    <scope>NUCLEOTIDE SEQUENCE</scope>
    <source>
        <strain evidence="2">AVDCRST_MAG08</strain>
    </source>
</reference>
<feature type="non-terminal residue" evidence="2">
    <location>
        <position position="289"/>
    </location>
</feature>